<dbReference type="AlphaFoldDB" id="A0AAD3SK58"/>
<gene>
    <name evidence="2" type="ORF">Nepgr_013982</name>
</gene>
<evidence type="ECO:0000313" key="3">
    <source>
        <dbReference type="Proteomes" id="UP001279734"/>
    </source>
</evidence>
<evidence type="ECO:0000313" key="2">
    <source>
        <dbReference type="EMBL" id="GMH12141.1"/>
    </source>
</evidence>
<keyword evidence="3" id="KW-1185">Reference proteome</keyword>
<accession>A0AAD3SK58</accession>
<organism evidence="2 3">
    <name type="scientific">Nepenthes gracilis</name>
    <name type="common">Slender pitcher plant</name>
    <dbReference type="NCBI Taxonomy" id="150966"/>
    <lineage>
        <taxon>Eukaryota</taxon>
        <taxon>Viridiplantae</taxon>
        <taxon>Streptophyta</taxon>
        <taxon>Embryophyta</taxon>
        <taxon>Tracheophyta</taxon>
        <taxon>Spermatophyta</taxon>
        <taxon>Magnoliopsida</taxon>
        <taxon>eudicotyledons</taxon>
        <taxon>Gunneridae</taxon>
        <taxon>Pentapetalae</taxon>
        <taxon>Caryophyllales</taxon>
        <taxon>Nepenthaceae</taxon>
        <taxon>Nepenthes</taxon>
    </lineage>
</organism>
<reference evidence="2" key="1">
    <citation type="submission" date="2023-05" db="EMBL/GenBank/DDBJ databases">
        <title>Nepenthes gracilis genome sequencing.</title>
        <authorList>
            <person name="Fukushima K."/>
        </authorList>
    </citation>
    <scope>NUCLEOTIDE SEQUENCE</scope>
    <source>
        <strain evidence="2">SING2019-196</strain>
    </source>
</reference>
<proteinExistence type="predicted"/>
<protein>
    <submittedName>
        <fullName evidence="2">Uncharacterized protein</fullName>
    </submittedName>
</protein>
<comment type="caution">
    <text evidence="2">The sequence shown here is derived from an EMBL/GenBank/DDBJ whole genome shotgun (WGS) entry which is preliminary data.</text>
</comment>
<dbReference type="EMBL" id="BSYO01000011">
    <property type="protein sequence ID" value="GMH12141.1"/>
    <property type="molecule type" value="Genomic_DNA"/>
</dbReference>
<name>A0AAD3SK58_NEPGR</name>
<sequence length="94" mass="10653">MERAKTTERGFVRKPSKPQLARVGDNNLLKPGHLAHSTLHKDPIPKTIGGRRRRPLSFSHTVTPCSIRSLLSFHIRLIILLQELLTGFHIKNVT</sequence>
<evidence type="ECO:0000256" key="1">
    <source>
        <dbReference type="SAM" id="MobiDB-lite"/>
    </source>
</evidence>
<dbReference type="Proteomes" id="UP001279734">
    <property type="component" value="Unassembled WGS sequence"/>
</dbReference>
<feature type="region of interest" description="Disordered" evidence="1">
    <location>
        <begin position="32"/>
        <end position="52"/>
    </location>
</feature>